<dbReference type="PANTHER" id="PTHR48210:SF1">
    <property type="entry name" value="OS05G0352800 PROTEIN"/>
    <property type="match status" value="1"/>
</dbReference>
<keyword evidence="3" id="KW-1185">Reference proteome</keyword>
<dbReference type="OrthoDB" id="1625307at2759"/>
<gene>
    <name evidence="2" type="ORF">H5410_014011</name>
</gene>
<feature type="region of interest" description="Disordered" evidence="1">
    <location>
        <begin position="127"/>
        <end position="150"/>
    </location>
</feature>
<evidence type="ECO:0000256" key="1">
    <source>
        <dbReference type="SAM" id="MobiDB-lite"/>
    </source>
</evidence>
<dbReference type="EMBL" id="JACXVP010000003">
    <property type="protein sequence ID" value="KAG5614187.1"/>
    <property type="molecule type" value="Genomic_DNA"/>
</dbReference>
<feature type="non-terminal residue" evidence="2">
    <location>
        <position position="1"/>
    </location>
</feature>
<dbReference type="AlphaFoldDB" id="A0A9J5ZQ02"/>
<name>A0A9J5ZQ02_SOLCO</name>
<dbReference type="Proteomes" id="UP000824120">
    <property type="component" value="Chromosome 3"/>
</dbReference>
<evidence type="ECO:0000313" key="3">
    <source>
        <dbReference type="Proteomes" id="UP000824120"/>
    </source>
</evidence>
<evidence type="ECO:0000313" key="2">
    <source>
        <dbReference type="EMBL" id="KAG5614187.1"/>
    </source>
</evidence>
<protein>
    <submittedName>
        <fullName evidence="2">Uncharacterized protein</fullName>
    </submittedName>
</protein>
<proteinExistence type="predicted"/>
<accession>A0A9J5ZQ02</accession>
<comment type="caution">
    <text evidence="2">The sequence shown here is derived from an EMBL/GenBank/DDBJ whole genome shotgun (WGS) entry which is preliminary data.</text>
</comment>
<dbReference type="PANTHER" id="PTHR48210">
    <property type="entry name" value="OS05G0352800 PROTEIN"/>
    <property type="match status" value="1"/>
</dbReference>
<organism evidence="2 3">
    <name type="scientific">Solanum commersonii</name>
    <name type="common">Commerson's wild potato</name>
    <name type="synonym">Commerson's nightshade</name>
    <dbReference type="NCBI Taxonomy" id="4109"/>
    <lineage>
        <taxon>Eukaryota</taxon>
        <taxon>Viridiplantae</taxon>
        <taxon>Streptophyta</taxon>
        <taxon>Embryophyta</taxon>
        <taxon>Tracheophyta</taxon>
        <taxon>Spermatophyta</taxon>
        <taxon>Magnoliopsida</taxon>
        <taxon>eudicotyledons</taxon>
        <taxon>Gunneridae</taxon>
        <taxon>Pentapetalae</taxon>
        <taxon>asterids</taxon>
        <taxon>lamiids</taxon>
        <taxon>Solanales</taxon>
        <taxon>Solanaceae</taxon>
        <taxon>Solanoideae</taxon>
        <taxon>Solaneae</taxon>
        <taxon>Solanum</taxon>
    </lineage>
</organism>
<sequence length="150" mass="17055">MDEETQISAMKDDYEHMTAFVWIFTKLDRRQQVVHISVNFTRLTKESKHDSKHETNTKNYSELLASFNKNNLNVEEKKQAAADVLFQYSNFVMACIGNQVRPCDLRLHLMKEVSGLPTSLKQERCAASSPVAMGESSSSGTSRLETDSFK</sequence>
<reference evidence="2 3" key="1">
    <citation type="submission" date="2020-09" db="EMBL/GenBank/DDBJ databases">
        <title>De no assembly of potato wild relative species, Solanum commersonii.</title>
        <authorList>
            <person name="Cho K."/>
        </authorList>
    </citation>
    <scope>NUCLEOTIDE SEQUENCE [LARGE SCALE GENOMIC DNA]</scope>
    <source>
        <strain evidence="2">LZ3.2</strain>
        <tissue evidence="2">Leaf</tissue>
    </source>
</reference>